<dbReference type="Pfam" id="PF06674">
    <property type="entry name" value="DUF1176"/>
    <property type="match status" value="1"/>
</dbReference>
<dbReference type="RefSeq" id="WP_367725433.1">
    <property type="nucleotide sequence ID" value="NZ_JBFOCI010000007.1"/>
</dbReference>
<organism evidence="2 3">
    <name type="scientific">Mesorhizobium marinum</name>
    <dbReference type="NCBI Taxonomy" id="3228790"/>
    <lineage>
        <taxon>Bacteria</taxon>
        <taxon>Pseudomonadati</taxon>
        <taxon>Pseudomonadota</taxon>
        <taxon>Alphaproteobacteria</taxon>
        <taxon>Hyphomicrobiales</taxon>
        <taxon>Phyllobacteriaceae</taxon>
        <taxon>Mesorhizobium</taxon>
    </lineage>
</organism>
<proteinExistence type="predicted"/>
<evidence type="ECO:0000256" key="1">
    <source>
        <dbReference type="SAM" id="SignalP"/>
    </source>
</evidence>
<keyword evidence="1" id="KW-0732">Signal</keyword>
<dbReference type="EMBL" id="JBFOCI010000007">
    <property type="protein sequence ID" value="MEW9808208.1"/>
    <property type="molecule type" value="Genomic_DNA"/>
</dbReference>
<feature type="chain" id="PRO_5046082964" evidence="1">
    <location>
        <begin position="23"/>
        <end position="347"/>
    </location>
</feature>
<sequence length="347" mass="37636">MRSLAGAFAASALLTGISCVQAAAQEVPYLDDRSSAASLVESFYNAVNRKEFARAWDYFGDEKPAADPDAFAAGYADTAGVEVYTGAVASEGAAGSTFYHLPVAILAAQTDGSEKVFAGCYVVRLVNPSVQEPPFRPMHIEKGSLSPSDLAFDEALPESCPDAPPPDEADAVLEEARTMFLDLHADCEPGPDGSGPGEDQYTIPFRYSTDADEEPEREARLFRFYCGAGAYNENHVYYQYDETDGLREVSFAVPELDIRYVDDNVEGAVDSIGIIGYTTEATLVNSFYDEATQTITSANKWRGVGDASDSGTWIFRNGRFTLVRYDVDASYDGEINPEPVLDFHTAP</sequence>
<dbReference type="PROSITE" id="PS51257">
    <property type="entry name" value="PROKAR_LIPOPROTEIN"/>
    <property type="match status" value="1"/>
</dbReference>
<name>A0ABV3R4X4_9HYPH</name>
<dbReference type="Proteomes" id="UP001556196">
    <property type="component" value="Unassembled WGS sequence"/>
</dbReference>
<evidence type="ECO:0000313" key="3">
    <source>
        <dbReference type="Proteomes" id="UP001556196"/>
    </source>
</evidence>
<reference evidence="2 3" key="1">
    <citation type="submission" date="2024-06" db="EMBL/GenBank/DDBJ databases">
        <authorList>
            <person name="Tuo L."/>
        </authorList>
    </citation>
    <scope>NUCLEOTIDE SEQUENCE [LARGE SCALE GENOMIC DNA]</scope>
    <source>
        <strain evidence="2 3">ZMM04-5</strain>
    </source>
</reference>
<feature type="signal peptide" evidence="1">
    <location>
        <begin position="1"/>
        <end position="22"/>
    </location>
</feature>
<gene>
    <name evidence="2" type="ORF">ABUE31_19645</name>
</gene>
<keyword evidence="3" id="KW-1185">Reference proteome</keyword>
<dbReference type="InterPro" id="IPR009560">
    <property type="entry name" value="DUF1176"/>
</dbReference>
<accession>A0ABV3R4X4</accession>
<comment type="caution">
    <text evidence="2">The sequence shown here is derived from an EMBL/GenBank/DDBJ whole genome shotgun (WGS) entry which is preliminary data.</text>
</comment>
<evidence type="ECO:0000313" key="2">
    <source>
        <dbReference type="EMBL" id="MEW9808208.1"/>
    </source>
</evidence>
<protein>
    <submittedName>
        <fullName evidence="2">DUF1176 domain-containing protein</fullName>
    </submittedName>
</protein>